<feature type="domain" description="Guanylate cyclase" evidence="10">
    <location>
        <begin position="490"/>
        <end position="617"/>
    </location>
</feature>
<dbReference type="RefSeq" id="WP_169363429.1">
    <property type="nucleotide sequence ID" value="NZ_JAAVJL010000001.1"/>
</dbReference>
<evidence type="ECO:0000256" key="7">
    <source>
        <dbReference type="ARBA" id="ARBA00023239"/>
    </source>
</evidence>
<evidence type="ECO:0000256" key="2">
    <source>
        <dbReference type="ARBA" id="ARBA00022475"/>
    </source>
</evidence>
<evidence type="ECO:0000313" key="13">
    <source>
        <dbReference type="Proteomes" id="UP000738376"/>
    </source>
</evidence>
<dbReference type="PROSITE" id="PS50885">
    <property type="entry name" value="HAMP"/>
    <property type="match status" value="1"/>
</dbReference>
<gene>
    <name evidence="12" type="ORF">HC246_11020</name>
</gene>
<organism evidence="12 13">
    <name type="scientific">Pseudanabaena yagii GIHE-NHR1</name>
    <dbReference type="NCBI Taxonomy" id="2722753"/>
    <lineage>
        <taxon>Bacteria</taxon>
        <taxon>Bacillati</taxon>
        <taxon>Cyanobacteriota</taxon>
        <taxon>Cyanophyceae</taxon>
        <taxon>Pseudanabaenales</taxon>
        <taxon>Pseudanabaenaceae</taxon>
        <taxon>Pseudanabaena</taxon>
        <taxon>Pseudanabaena yagii</taxon>
    </lineage>
</organism>
<evidence type="ECO:0000313" key="12">
    <source>
        <dbReference type="EMBL" id="NMF58535.1"/>
    </source>
</evidence>
<dbReference type="InterPro" id="IPR029151">
    <property type="entry name" value="Sensor-like_sf"/>
</dbReference>
<dbReference type="SMART" id="SM00304">
    <property type="entry name" value="HAMP"/>
    <property type="match status" value="1"/>
</dbReference>
<dbReference type="PROSITE" id="PS00452">
    <property type="entry name" value="GUANYLATE_CYCLASE_1"/>
    <property type="match status" value="1"/>
</dbReference>
<dbReference type="SUPFAM" id="SSF158472">
    <property type="entry name" value="HAMP domain-like"/>
    <property type="match status" value="1"/>
</dbReference>
<dbReference type="PANTHER" id="PTHR11920">
    <property type="entry name" value="GUANYLYL CYCLASE"/>
    <property type="match status" value="1"/>
</dbReference>
<comment type="caution">
    <text evidence="12">The sequence shown here is derived from an EMBL/GenBank/DDBJ whole genome shotgun (WGS) entry which is preliminary data.</text>
</comment>
<evidence type="ECO:0000256" key="6">
    <source>
        <dbReference type="ARBA" id="ARBA00023136"/>
    </source>
</evidence>
<dbReference type="Pfam" id="PF00211">
    <property type="entry name" value="Guanylate_cyc"/>
    <property type="match status" value="1"/>
</dbReference>
<evidence type="ECO:0000256" key="4">
    <source>
        <dbReference type="ARBA" id="ARBA00022741"/>
    </source>
</evidence>
<feature type="transmembrane region" description="Helical" evidence="9">
    <location>
        <begin position="17"/>
        <end position="37"/>
    </location>
</feature>
<dbReference type="CDD" id="cd12913">
    <property type="entry name" value="PDC1_MCP_like"/>
    <property type="match status" value="1"/>
</dbReference>
<feature type="transmembrane region" description="Helical" evidence="9">
    <location>
        <begin position="353"/>
        <end position="375"/>
    </location>
</feature>
<evidence type="ECO:0000256" key="8">
    <source>
        <dbReference type="RuleBase" id="RU000405"/>
    </source>
</evidence>
<dbReference type="Pfam" id="PF00672">
    <property type="entry name" value="HAMP"/>
    <property type="match status" value="1"/>
</dbReference>
<evidence type="ECO:0000256" key="9">
    <source>
        <dbReference type="SAM" id="Phobius"/>
    </source>
</evidence>
<keyword evidence="5 9" id="KW-1133">Transmembrane helix</keyword>
<dbReference type="Gene3D" id="6.10.340.10">
    <property type="match status" value="1"/>
</dbReference>
<dbReference type="Gene3D" id="3.30.450.20">
    <property type="entry name" value="PAS domain"/>
    <property type="match status" value="1"/>
</dbReference>
<keyword evidence="2" id="KW-1003">Cell membrane</keyword>
<dbReference type="CDD" id="cd06225">
    <property type="entry name" value="HAMP"/>
    <property type="match status" value="1"/>
</dbReference>
<name>A0ABX1LQY6_9CYAN</name>
<dbReference type="InterPro" id="IPR033479">
    <property type="entry name" value="dCache_1"/>
</dbReference>
<accession>A0ABX1LQY6</accession>
<dbReference type="SMART" id="SM00044">
    <property type="entry name" value="CYCc"/>
    <property type="match status" value="1"/>
</dbReference>
<dbReference type="SUPFAM" id="SSF55073">
    <property type="entry name" value="Nucleotide cyclase"/>
    <property type="match status" value="1"/>
</dbReference>
<keyword evidence="4" id="KW-0547">Nucleotide-binding</keyword>
<keyword evidence="6 9" id="KW-0472">Membrane</keyword>
<dbReference type="Pfam" id="PF02743">
    <property type="entry name" value="dCache_1"/>
    <property type="match status" value="1"/>
</dbReference>
<dbReference type="SUPFAM" id="SSF103190">
    <property type="entry name" value="Sensory domain-like"/>
    <property type="match status" value="1"/>
</dbReference>
<keyword evidence="7 8" id="KW-0456">Lyase</keyword>
<evidence type="ECO:0000256" key="3">
    <source>
        <dbReference type="ARBA" id="ARBA00022692"/>
    </source>
</evidence>
<dbReference type="InterPro" id="IPR003660">
    <property type="entry name" value="HAMP_dom"/>
</dbReference>
<feature type="domain" description="HAMP" evidence="11">
    <location>
        <begin position="373"/>
        <end position="425"/>
    </location>
</feature>
<evidence type="ECO:0000259" key="10">
    <source>
        <dbReference type="PROSITE" id="PS50125"/>
    </source>
</evidence>
<dbReference type="InterPro" id="IPR018297">
    <property type="entry name" value="A/G_cyclase_CS"/>
</dbReference>
<dbReference type="EMBL" id="JAAVJL010000001">
    <property type="protein sequence ID" value="NMF58535.1"/>
    <property type="molecule type" value="Genomic_DNA"/>
</dbReference>
<evidence type="ECO:0000256" key="1">
    <source>
        <dbReference type="ARBA" id="ARBA00004651"/>
    </source>
</evidence>
<dbReference type="PANTHER" id="PTHR11920:SF335">
    <property type="entry name" value="GUANYLATE CYCLASE"/>
    <property type="match status" value="1"/>
</dbReference>
<protein>
    <submittedName>
        <fullName evidence="12">HAMP domain-containing protein</fullName>
    </submittedName>
</protein>
<proteinExistence type="inferred from homology"/>
<keyword evidence="3 9" id="KW-0812">Transmembrane</keyword>
<evidence type="ECO:0000259" key="11">
    <source>
        <dbReference type="PROSITE" id="PS50885"/>
    </source>
</evidence>
<reference evidence="12 13" key="1">
    <citation type="submission" date="2020-03" db="EMBL/GenBank/DDBJ databases">
        <title>Draft Genome Sequence of 2-Methylisoborneol Producing Pseudanabaena yagii Strain GIHE-NHR1 Isolated from North Han River in South Korea.</title>
        <authorList>
            <person name="Jeong J."/>
        </authorList>
    </citation>
    <scope>NUCLEOTIDE SEQUENCE [LARGE SCALE GENOMIC DNA]</scope>
    <source>
        <strain evidence="12 13">GIHE-NHR1</strain>
    </source>
</reference>
<dbReference type="Gene3D" id="3.30.70.1230">
    <property type="entry name" value="Nucleotide cyclase"/>
    <property type="match status" value="1"/>
</dbReference>
<dbReference type="Proteomes" id="UP000738376">
    <property type="component" value="Unassembled WGS sequence"/>
</dbReference>
<dbReference type="CDD" id="cd07302">
    <property type="entry name" value="CHD"/>
    <property type="match status" value="1"/>
</dbReference>
<dbReference type="InterPro" id="IPR001054">
    <property type="entry name" value="A/G_cyclase"/>
</dbReference>
<keyword evidence="13" id="KW-1185">Reference proteome</keyword>
<dbReference type="InterPro" id="IPR029787">
    <property type="entry name" value="Nucleotide_cyclase"/>
</dbReference>
<evidence type="ECO:0000256" key="5">
    <source>
        <dbReference type="ARBA" id="ARBA00022989"/>
    </source>
</evidence>
<dbReference type="PROSITE" id="PS50125">
    <property type="entry name" value="GUANYLATE_CYCLASE_2"/>
    <property type="match status" value="1"/>
</dbReference>
<comment type="subcellular location">
    <subcellularLocation>
        <location evidence="1">Cell membrane</location>
        <topology evidence="1">Multi-pass membrane protein</topology>
    </subcellularLocation>
</comment>
<dbReference type="InterPro" id="IPR050401">
    <property type="entry name" value="Cyclic_nucleotide_synthase"/>
</dbReference>
<comment type="similarity">
    <text evidence="8">Belongs to the adenylyl cyclase class-4/guanylyl cyclase family.</text>
</comment>
<sequence length="664" mass="74455">MSAGKFPIPKFRLRTTIVIPFVLEIIVAVGIVGYLSFRNGQQAINTLADKLNGEISARIEQHVIDYLNQSQDTLWLSNANILSGNLNLKDFDGLRRYFWQIVHKGNFEGYLAYGNEQGEFVGVEYQDDGTSQLKIVTSATIPKRETYLLDAQGERQQLLQTAKYDPRTRPWYKAAKQLGKTTWSEIYPFFSSKNTVLGISPVSPIFDSQNNLIGVLSINVRLTRITDFINHLSISTNGQSFIIERSGNLVASSTIPQPFRVIGEGDNRTVERIAAAQSDNPIVKATTQHLLKQFNDFKSIQNGQNLKFQTSDGSWYYAQVLPMKDGRGIDWLTVVVVPENDFMDQINQNNRNTIVLCLIALSIAVVLGIRTAYWISRPLLQLAQVSEQIAQGNLDQQVNTSSIVEIDTLGHSFNHMTAQLKSSFAALYQSQESLRIANEELEERVELRTAELRQEKERSEKLLLNVLPASIADRLKQTNESPAEYFENATILFADIVGFTSLSSRMEPMELVTGLNQIFSAFDKLTEKYGLEKIKTIGDAYMVVGGLPIARPDHAQAIANMALDMQAYMRNSHSILSESIELRIGINTGSVIAGVIGIKKFIYDLWGDAVNIASRMESHGQAGYIQVTSSTYECLKQDYVLEARGNIEVKGRGEMMTYWLLSKR</sequence>